<proteinExistence type="predicted"/>
<dbReference type="InterPro" id="IPR025711">
    <property type="entry name" value="PepSY"/>
</dbReference>
<feature type="domain" description="PepSY" evidence="2">
    <location>
        <begin position="39"/>
        <end position="97"/>
    </location>
</feature>
<feature type="chain" id="PRO_5032916448" evidence="1">
    <location>
        <begin position="25"/>
        <end position="180"/>
    </location>
</feature>
<evidence type="ECO:0000259" key="2">
    <source>
        <dbReference type="Pfam" id="PF03413"/>
    </source>
</evidence>
<sequence length="180" mass="18740">MNPFRVVALSAALSLSAAALPALAKSGAEWQALTSQASLSLEQAIEKAAQTVPGKPVEAELDRDGHGQQGAGLHYEVKLLTPANEEVDVHVNATNGEAALYKNKGKAKNKDVKRVGEAKVSLIQAIAAATAHTAGKAVEADLDSDWGKTSYSVKVLQADGQVMKIKLDALTGQVTGSKKD</sequence>
<feature type="signal peptide" evidence="1">
    <location>
        <begin position="1"/>
        <end position="24"/>
    </location>
</feature>
<name>A0A843B9I6_9BURK</name>
<protein>
    <submittedName>
        <fullName evidence="3">PepSY domain-containing protein</fullName>
    </submittedName>
</protein>
<evidence type="ECO:0000256" key="1">
    <source>
        <dbReference type="SAM" id="SignalP"/>
    </source>
</evidence>
<dbReference type="Pfam" id="PF03413">
    <property type="entry name" value="PepSY"/>
    <property type="match status" value="2"/>
</dbReference>
<feature type="domain" description="PepSY" evidence="2">
    <location>
        <begin position="119"/>
        <end position="177"/>
    </location>
</feature>
<accession>A0A843B9I6</accession>
<dbReference type="RefSeq" id="WP_198460574.1">
    <property type="nucleotide sequence ID" value="NZ_JABBCQ020000010.1"/>
</dbReference>
<reference evidence="3" key="1">
    <citation type="submission" date="2020-12" db="EMBL/GenBank/DDBJ databases">
        <title>Comamonas sp. nov., isolated from stream water.</title>
        <authorList>
            <person name="Park K.-H."/>
        </authorList>
    </citation>
    <scope>NUCLEOTIDE SEQUENCE</scope>
    <source>
        <strain evidence="3">EJ-4</strain>
    </source>
</reference>
<keyword evidence="1" id="KW-0732">Signal</keyword>
<dbReference type="AlphaFoldDB" id="A0A843B9I6"/>
<comment type="caution">
    <text evidence="3">The sequence shown here is derived from an EMBL/GenBank/DDBJ whole genome shotgun (WGS) entry which is preliminary data.</text>
</comment>
<organism evidence="3 4">
    <name type="scientific">Comamonas suwonensis</name>
    <dbReference type="NCBI Taxonomy" id="2606214"/>
    <lineage>
        <taxon>Bacteria</taxon>
        <taxon>Pseudomonadati</taxon>
        <taxon>Pseudomonadota</taxon>
        <taxon>Betaproteobacteria</taxon>
        <taxon>Burkholderiales</taxon>
        <taxon>Comamonadaceae</taxon>
        <taxon>Comamonas</taxon>
    </lineage>
</organism>
<evidence type="ECO:0000313" key="3">
    <source>
        <dbReference type="EMBL" id="MBI1625414.1"/>
    </source>
</evidence>
<dbReference type="EMBL" id="JABBCQ020000010">
    <property type="protein sequence ID" value="MBI1625414.1"/>
    <property type="molecule type" value="Genomic_DNA"/>
</dbReference>
<keyword evidence="4" id="KW-1185">Reference proteome</keyword>
<dbReference type="Gene3D" id="3.10.450.40">
    <property type="match status" value="2"/>
</dbReference>
<gene>
    <name evidence="3" type="ORF">HF327_012995</name>
</gene>
<evidence type="ECO:0000313" key="4">
    <source>
        <dbReference type="Proteomes" id="UP000530032"/>
    </source>
</evidence>
<dbReference type="Proteomes" id="UP000530032">
    <property type="component" value="Unassembled WGS sequence"/>
</dbReference>